<organism evidence="1 2">
    <name type="scientific">Citrus x changshan-huyou</name>
    <dbReference type="NCBI Taxonomy" id="2935761"/>
    <lineage>
        <taxon>Eukaryota</taxon>
        <taxon>Viridiplantae</taxon>
        <taxon>Streptophyta</taxon>
        <taxon>Embryophyta</taxon>
        <taxon>Tracheophyta</taxon>
        <taxon>Spermatophyta</taxon>
        <taxon>Magnoliopsida</taxon>
        <taxon>eudicotyledons</taxon>
        <taxon>Gunneridae</taxon>
        <taxon>Pentapetalae</taxon>
        <taxon>rosids</taxon>
        <taxon>malvids</taxon>
        <taxon>Sapindales</taxon>
        <taxon>Rutaceae</taxon>
        <taxon>Aurantioideae</taxon>
        <taxon>Citrus</taxon>
    </lineage>
</organism>
<gene>
    <name evidence="1" type="ORF">WN944_015639</name>
</gene>
<proteinExistence type="predicted"/>
<dbReference type="EMBL" id="JBCGBO010000005">
    <property type="protein sequence ID" value="KAK9200442.1"/>
    <property type="molecule type" value="Genomic_DNA"/>
</dbReference>
<dbReference type="AlphaFoldDB" id="A0AAP0MA71"/>
<name>A0AAP0MA71_9ROSI</name>
<sequence length="85" mass="8895">MWEAIDTSKGGGVIPGDQLQELCIRLICQSSGGLALPLASFESQGSRLCWENLCLPVRAETSSLGCGTGLKVPPTVGALPKIPRD</sequence>
<dbReference type="Proteomes" id="UP001428341">
    <property type="component" value="Unassembled WGS sequence"/>
</dbReference>
<reference evidence="1 2" key="1">
    <citation type="submission" date="2024-05" db="EMBL/GenBank/DDBJ databases">
        <title>Haplotype-resolved chromosome-level genome assembly of Huyou (Citrus changshanensis).</title>
        <authorList>
            <person name="Miao C."/>
            <person name="Chen W."/>
            <person name="Wu Y."/>
            <person name="Wang L."/>
            <person name="Zhao S."/>
            <person name="Grierson D."/>
            <person name="Xu C."/>
            <person name="Chen K."/>
        </authorList>
    </citation>
    <scope>NUCLEOTIDE SEQUENCE [LARGE SCALE GENOMIC DNA]</scope>
    <source>
        <strain evidence="1">01-14</strain>
        <tissue evidence="1">Leaf</tissue>
    </source>
</reference>
<accession>A0AAP0MA71</accession>
<comment type="caution">
    <text evidence="1">The sequence shown here is derived from an EMBL/GenBank/DDBJ whole genome shotgun (WGS) entry which is preliminary data.</text>
</comment>
<protein>
    <submittedName>
        <fullName evidence="1">Uncharacterized protein</fullName>
    </submittedName>
</protein>
<evidence type="ECO:0000313" key="2">
    <source>
        <dbReference type="Proteomes" id="UP001428341"/>
    </source>
</evidence>
<keyword evidence="2" id="KW-1185">Reference proteome</keyword>
<evidence type="ECO:0000313" key="1">
    <source>
        <dbReference type="EMBL" id="KAK9200442.1"/>
    </source>
</evidence>